<sequence>MFLNLTESAVLPGINASAEAERAYWMSREKAAVCGPDEIDVHRFHDALGRMYPLNWASSGTGECETFMSAEMYCGNVTEIFTRIGIRYFRMRDYSNLNHAQIVERVKEVFYQDNDSQK</sequence>
<protein>
    <submittedName>
        <fullName evidence="1">Uncharacterized protein</fullName>
    </submittedName>
</protein>
<keyword evidence="2" id="KW-1185">Reference proteome</keyword>
<dbReference type="EMBL" id="JAWLOF010000014">
    <property type="protein sequence ID" value="MDV7024464.1"/>
    <property type="molecule type" value="Genomic_DNA"/>
</dbReference>
<gene>
    <name evidence="1" type="ORF">R4P48_17475</name>
</gene>
<comment type="caution">
    <text evidence="1">The sequence shown here is derived from an EMBL/GenBank/DDBJ whole genome shotgun (WGS) entry which is preliminary data.</text>
</comment>
<evidence type="ECO:0000313" key="1">
    <source>
        <dbReference type="EMBL" id="MDV7024464.1"/>
    </source>
</evidence>
<name>A0ABU4E5R7_9ENTR</name>
<dbReference type="RefSeq" id="WP_151605770.1">
    <property type="nucleotide sequence ID" value="NZ_JAWLOF010000014.1"/>
</dbReference>
<accession>A0ABU4E5R7</accession>
<evidence type="ECO:0000313" key="2">
    <source>
        <dbReference type="Proteomes" id="UP001187066"/>
    </source>
</evidence>
<reference evidence="1 2" key="1">
    <citation type="submission" date="2023-10" db="EMBL/GenBank/DDBJ databases">
        <authorList>
            <person name="Dale J."/>
        </authorList>
    </citation>
    <scope>NUCLEOTIDE SEQUENCE [LARGE SCALE GENOMIC DNA]</scope>
    <source>
        <strain evidence="1 2">2023EL-00970</strain>
    </source>
</reference>
<organism evidence="1 2">
    <name type="scientific">Atlantibacter subterraneus</name>
    <dbReference type="NCBI Taxonomy" id="255519"/>
    <lineage>
        <taxon>Bacteria</taxon>
        <taxon>Pseudomonadati</taxon>
        <taxon>Pseudomonadota</taxon>
        <taxon>Gammaproteobacteria</taxon>
        <taxon>Enterobacterales</taxon>
        <taxon>Enterobacteriaceae</taxon>
        <taxon>Atlantibacter</taxon>
    </lineage>
</organism>
<proteinExistence type="predicted"/>
<dbReference type="Proteomes" id="UP001187066">
    <property type="component" value="Unassembled WGS sequence"/>
</dbReference>